<dbReference type="Proteomes" id="UP000269221">
    <property type="component" value="Unassembled WGS sequence"/>
</dbReference>
<reference evidence="2 3" key="1">
    <citation type="submission" date="2018-07" db="EMBL/GenBank/DDBJ databases">
        <title>A high quality draft genome assembly of the barn swallow (H. rustica rustica).</title>
        <authorList>
            <person name="Formenti G."/>
            <person name="Chiara M."/>
            <person name="Poveda L."/>
            <person name="Francoijs K.-J."/>
            <person name="Bonisoli-Alquati A."/>
            <person name="Canova L."/>
            <person name="Gianfranceschi L."/>
            <person name="Horner D.S."/>
            <person name="Saino N."/>
        </authorList>
    </citation>
    <scope>NUCLEOTIDE SEQUENCE [LARGE SCALE GENOMIC DNA]</scope>
    <source>
        <strain evidence="2">Chelidonia</strain>
        <tissue evidence="2">Blood</tissue>
    </source>
</reference>
<evidence type="ECO:0000313" key="2">
    <source>
        <dbReference type="EMBL" id="RMB91882.1"/>
    </source>
</evidence>
<evidence type="ECO:0000313" key="3">
    <source>
        <dbReference type="Proteomes" id="UP000269221"/>
    </source>
</evidence>
<evidence type="ECO:0000256" key="1">
    <source>
        <dbReference type="SAM" id="MobiDB-lite"/>
    </source>
</evidence>
<proteinExistence type="predicted"/>
<feature type="compositionally biased region" description="Basic and acidic residues" evidence="1">
    <location>
        <begin position="19"/>
        <end position="30"/>
    </location>
</feature>
<name>A0A3M0ITR7_HIRRU</name>
<gene>
    <name evidence="2" type="ORF">DUI87_31692</name>
</gene>
<sequence>MELLPSKTPHAWKAPKLLESSKHQREETWKAPKRHSWTAPKRHSWTAPNDIPDSSKTPKKTLPENPGEETPG</sequence>
<keyword evidence="3" id="KW-1185">Reference proteome</keyword>
<dbReference type="AlphaFoldDB" id="A0A3M0ITR7"/>
<feature type="region of interest" description="Disordered" evidence="1">
    <location>
        <begin position="1"/>
        <end position="72"/>
    </location>
</feature>
<accession>A0A3M0ITR7</accession>
<protein>
    <submittedName>
        <fullName evidence="2">Uncharacterized protein</fullName>
    </submittedName>
</protein>
<organism evidence="2 3">
    <name type="scientific">Hirundo rustica rustica</name>
    <dbReference type="NCBI Taxonomy" id="333673"/>
    <lineage>
        <taxon>Eukaryota</taxon>
        <taxon>Metazoa</taxon>
        <taxon>Chordata</taxon>
        <taxon>Craniata</taxon>
        <taxon>Vertebrata</taxon>
        <taxon>Euteleostomi</taxon>
        <taxon>Archelosauria</taxon>
        <taxon>Archosauria</taxon>
        <taxon>Dinosauria</taxon>
        <taxon>Saurischia</taxon>
        <taxon>Theropoda</taxon>
        <taxon>Coelurosauria</taxon>
        <taxon>Aves</taxon>
        <taxon>Neognathae</taxon>
        <taxon>Neoaves</taxon>
        <taxon>Telluraves</taxon>
        <taxon>Australaves</taxon>
        <taxon>Passeriformes</taxon>
        <taxon>Sylvioidea</taxon>
        <taxon>Hirundinidae</taxon>
        <taxon>Hirundo</taxon>
    </lineage>
</organism>
<feature type="compositionally biased region" description="Basic residues" evidence="1">
    <location>
        <begin position="31"/>
        <end position="44"/>
    </location>
</feature>
<comment type="caution">
    <text evidence="2">The sequence shown here is derived from an EMBL/GenBank/DDBJ whole genome shotgun (WGS) entry which is preliminary data.</text>
</comment>
<dbReference type="EMBL" id="QRBI01000232">
    <property type="protein sequence ID" value="RMB91882.1"/>
    <property type="molecule type" value="Genomic_DNA"/>
</dbReference>